<evidence type="ECO:0000256" key="8">
    <source>
        <dbReference type="SAM" id="MobiDB-lite"/>
    </source>
</evidence>
<feature type="binding site" evidence="5">
    <location>
        <begin position="222"/>
        <end position="226"/>
    </location>
    <ligand>
        <name>FAD</name>
        <dbReference type="ChEBI" id="CHEBI:57692"/>
    </ligand>
</feature>
<dbReference type="EMBL" id="KB707017">
    <property type="protein sequence ID" value="EMR64732.1"/>
    <property type="molecule type" value="Genomic_DNA"/>
</dbReference>
<dbReference type="SUPFAM" id="SSF48173">
    <property type="entry name" value="Cryptochrome/photolyase FAD-binding domain"/>
    <property type="match status" value="1"/>
</dbReference>
<dbReference type="PROSITE" id="PS51645">
    <property type="entry name" value="PHR_CRY_ALPHA_BETA"/>
    <property type="match status" value="1"/>
</dbReference>
<feature type="site" description="Electron transfer via tryptophanyl radical" evidence="6">
    <location>
        <position position="306"/>
    </location>
</feature>
<dbReference type="Gene3D" id="3.40.50.620">
    <property type="entry name" value="HUPs"/>
    <property type="match status" value="1"/>
</dbReference>
<dbReference type="InterPro" id="IPR014729">
    <property type="entry name" value="Rossmann-like_a/b/a_fold"/>
</dbReference>
<evidence type="ECO:0000256" key="2">
    <source>
        <dbReference type="ARBA" id="ARBA00022630"/>
    </source>
</evidence>
<feature type="binding site" evidence="5">
    <location>
        <begin position="399"/>
        <end position="401"/>
    </location>
    <ligand>
        <name>FAD</name>
        <dbReference type="ChEBI" id="CHEBI:57692"/>
    </ligand>
</feature>
<dbReference type="Gene3D" id="1.25.40.80">
    <property type="match status" value="1"/>
</dbReference>
<comment type="function">
    <text evidence="7">May have a photoreceptor function.</text>
</comment>
<proteinExistence type="inferred from homology"/>
<reference evidence="11" key="1">
    <citation type="journal article" date="2013" name="Genome Announc.">
        <title>Draft genome sequence of the grapevine dieback fungus Eutypa lata UCR-EL1.</title>
        <authorList>
            <person name="Blanco-Ulate B."/>
            <person name="Rolshausen P.E."/>
            <person name="Cantu D."/>
        </authorList>
    </citation>
    <scope>NUCLEOTIDE SEQUENCE [LARGE SCALE GENOMIC DNA]</scope>
    <source>
        <strain evidence="11">UCR-EL1</strain>
    </source>
</reference>
<dbReference type="InterPro" id="IPR014133">
    <property type="entry name" value="Cry_DASH"/>
</dbReference>
<dbReference type="InterPro" id="IPR036134">
    <property type="entry name" value="Crypto/Photolyase_FAD-like_sf"/>
</dbReference>
<dbReference type="SUPFAM" id="SSF52425">
    <property type="entry name" value="Cryptochrome/photolyase, N-terminal domain"/>
    <property type="match status" value="1"/>
</dbReference>
<dbReference type="InterPro" id="IPR002081">
    <property type="entry name" value="Cryptochrome/DNA_photolyase_1"/>
</dbReference>
<keyword evidence="3 5" id="KW-0274">FAD</keyword>
<dbReference type="Proteomes" id="UP000012174">
    <property type="component" value="Unassembled WGS sequence"/>
</dbReference>
<evidence type="ECO:0000313" key="10">
    <source>
        <dbReference type="EMBL" id="EMR64732.1"/>
    </source>
</evidence>
<evidence type="ECO:0000259" key="9">
    <source>
        <dbReference type="PROSITE" id="PS51645"/>
    </source>
</evidence>
<dbReference type="PRINTS" id="PR00147">
    <property type="entry name" value="DNAPHOTLYASE"/>
</dbReference>
<evidence type="ECO:0000256" key="6">
    <source>
        <dbReference type="PIRSR" id="PIRSR602081-2"/>
    </source>
</evidence>
<evidence type="ECO:0000256" key="3">
    <source>
        <dbReference type="ARBA" id="ARBA00022827"/>
    </source>
</evidence>
<dbReference type="InterPro" id="IPR006050">
    <property type="entry name" value="DNA_photolyase_N"/>
</dbReference>
<accession>M7SKN6</accession>
<evidence type="ECO:0000313" key="11">
    <source>
        <dbReference type="Proteomes" id="UP000012174"/>
    </source>
</evidence>
<evidence type="ECO:0000256" key="4">
    <source>
        <dbReference type="ARBA" id="ARBA00022991"/>
    </source>
</evidence>
<keyword evidence="2 5" id="KW-0285">Flavoprotein</keyword>
<dbReference type="KEGG" id="ela:UCREL1_8306"/>
<dbReference type="GO" id="GO:0000719">
    <property type="term" value="P:photoreactive repair"/>
    <property type="evidence" value="ECO:0007669"/>
    <property type="project" value="TreeGrafter"/>
</dbReference>
<dbReference type="Pfam" id="PF03441">
    <property type="entry name" value="FAD_binding_7"/>
    <property type="match status" value="1"/>
</dbReference>
<protein>
    <recommendedName>
        <fullName evidence="7">Cryptochrome DASH</fullName>
    </recommendedName>
</protein>
<evidence type="ECO:0000256" key="5">
    <source>
        <dbReference type="PIRSR" id="PIRSR602081-1"/>
    </source>
</evidence>
<keyword evidence="4 7" id="KW-0157">Chromophore</keyword>
<dbReference type="STRING" id="1287681.M7SKN6"/>
<feature type="site" description="Electron transfer via tryptophanyl radical" evidence="6">
    <location>
        <position position="409"/>
    </location>
</feature>
<dbReference type="InterPro" id="IPR036155">
    <property type="entry name" value="Crypto/Photolyase_N_sf"/>
</dbReference>
<name>M7SKN6_EUTLA</name>
<organism evidence="10 11">
    <name type="scientific">Eutypa lata (strain UCR-EL1)</name>
    <name type="common">Grapevine dieback disease fungus</name>
    <name type="synonym">Eutypa armeniacae</name>
    <dbReference type="NCBI Taxonomy" id="1287681"/>
    <lineage>
        <taxon>Eukaryota</taxon>
        <taxon>Fungi</taxon>
        <taxon>Dikarya</taxon>
        <taxon>Ascomycota</taxon>
        <taxon>Pezizomycotina</taxon>
        <taxon>Sordariomycetes</taxon>
        <taxon>Xylariomycetidae</taxon>
        <taxon>Xylariales</taxon>
        <taxon>Diatrypaceae</taxon>
        <taxon>Eutypa</taxon>
    </lineage>
</organism>
<gene>
    <name evidence="10" type="ORF">UCREL1_8306</name>
</gene>
<feature type="site" description="Electron transfer via tryptophanyl radical" evidence="6">
    <location>
        <position position="386"/>
    </location>
</feature>
<feature type="domain" description="Photolyase/cryptochrome alpha/beta" evidence="9">
    <location>
        <begin position="1"/>
        <end position="88"/>
    </location>
</feature>
<dbReference type="OrthoDB" id="435881at2759"/>
<dbReference type="InterPro" id="IPR005101">
    <property type="entry name" value="Cryptochr/Photolyase_FAD-bd"/>
</dbReference>
<feature type="compositionally biased region" description="Gly residues" evidence="8">
    <location>
        <begin position="569"/>
        <end position="596"/>
    </location>
</feature>
<dbReference type="GO" id="GO:0003684">
    <property type="term" value="F:damaged DNA binding"/>
    <property type="evidence" value="ECO:0007669"/>
    <property type="project" value="TreeGrafter"/>
</dbReference>
<feature type="binding site" evidence="5">
    <location>
        <position position="209"/>
    </location>
    <ligand>
        <name>FAD</name>
        <dbReference type="ChEBI" id="CHEBI:57692"/>
    </ligand>
</feature>
<dbReference type="PANTHER" id="PTHR11455:SF22">
    <property type="entry name" value="CRYPTOCHROME DASH"/>
    <property type="match status" value="1"/>
</dbReference>
<feature type="compositionally biased region" description="Gly residues" evidence="8">
    <location>
        <begin position="603"/>
        <end position="615"/>
    </location>
</feature>
<dbReference type="GO" id="GO:0071949">
    <property type="term" value="F:FAD binding"/>
    <property type="evidence" value="ECO:0007669"/>
    <property type="project" value="TreeGrafter"/>
</dbReference>
<comment type="cofactor">
    <cofactor evidence="7">
        <name>(6R)-5,10-methylene-5,6,7,8-tetrahydrofolate</name>
        <dbReference type="ChEBI" id="CHEBI:15636"/>
    </cofactor>
    <text evidence="7">Binds 1 5,10-methenyltetrahydrofolate (MTHF) per subunit.</text>
</comment>
<dbReference type="eggNOG" id="KOG0133">
    <property type="taxonomic scope" value="Eukaryota"/>
</dbReference>
<dbReference type="OMA" id="KFWRCGP"/>
<feature type="region of interest" description="Disordered" evidence="8">
    <location>
        <begin position="490"/>
        <end position="641"/>
    </location>
</feature>
<feature type="compositionally biased region" description="Low complexity" evidence="8">
    <location>
        <begin position="553"/>
        <end position="562"/>
    </location>
</feature>
<dbReference type="HOGENOM" id="CLU_010348_6_1_1"/>
<keyword evidence="11" id="KW-1185">Reference proteome</keyword>
<dbReference type="GO" id="GO:0003904">
    <property type="term" value="F:deoxyribodipyrimidine photo-lyase activity"/>
    <property type="evidence" value="ECO:0007669"/>
    <property type="project" value="TreeGrafter"/>
</dbReference>
<evidence type="ECO:0000256" key="1">
    <source>
        <dbReference type="ARBA" id="ARBA00005862"/>
    </source>
</evidence>
<feature type="region of interest" description="Disordered" evidence="8">
    <location>
        <begin position="302"/>
        <end position="333"/>
    </location>
</feature>
<sequence>MVKLPRILKQKVPLENLEKLGSNLSIRAGDFDTILTSVIDQLKQKQYKVGAVWMIEEEAEEEKGDERAVAEFCSKADIALQLWSDEKYFIDDRDSKLDSPQDLPDIYTTYRKLMEPLREKPRPVLPTPEQGSLPSPIAESDILDETDPFEIPSLCEKLEEALLEPLKIGLPDISPFPEGAMSAHPFTGGEDNAQSRLHDLVKSGRVNTYKDTRNGLMGIDFSTKLSGYLAQGCITARQIHEALLALEDGTSEALADTEGYGEGENEGTKAIRFELLWRDYMRLCTRKFKSRLFSRSGFRADHASKWKSPNNKQKKATATEQQQSESGNDNDKEDEVDGILRRLFAGITGMGLIDASQRELLYTGYTSNRARQNVASFLAKHLTIDWRYGAEWYEMLLVDYDVSSNWANWQYVAGVGNDPRGEARIFNPVKQAFEYDREGDYVRRWVPEVRPLERLENVFQAWTTPPEDWERLGLAGLEMAENPVKKIDFVVEGKPKSARRPFNRRRGRGRGGGGPNGEQAPPAGTPQRPAADGEIQAPCGPSGNSVQYHNHHNNNINTHNGNATPRAGFRGGRGTGSSGGGGGGYRGRGGYGGVGRGEYRGSGYRGGRGGGGGGHWQQQHYAMPHRPVHQQWLPPGAAPPQ</sequence>
<dbReference type="PANTHER" id="PTHR11455">
    <property type="entry name" value="CRYPTOCHROME"/>
    <property type="match status" value="1"/>
</dbReference>
<dbReference type="Gene3D" id="1.10.579.10">
    <property type="entry name" value="DNA Cyclobutane Dipyrimidine Photolyase, subunit A, domain 3"/>
    <property type="match status" value="1"/>
</dbReference>
<comment type="similarity">
    <text evidence="1 7">Belongs to the DNA photolyase class-1 family.</text>
</comment>
<dbReference type="AlphaFoldDB" id="M7SKN6"/>
<comment type="cofactor">
    <cofactor evidence="5 7">
        <name>FAD</name>
        <dbReference type="ChEBI" id="CHEBI:57692"/>
    </cofactor>
    <text evidence="5 7">Binds 1 FAD per subunit.</text>
</comment>
<feature type="compositionally biased region" description="Basic residues" evidence="8">
    <location>
        <begin position="496"/>
        <end position="509"/>
    </location>
</feature>
<evidence type="ECO:0000256" key="7">
    <source>
        <dbReference type="RuleBase" id="RU367151"/>
    </source>
</evidence>
<dbReference type="NCBIfam" id="TIGR02765">
    <property type="entry name" value="crypto_DASH"/>
    <property type="match status" value="1"/>
</dbReference>